<dbReference type="Proteomes" id="UP000623129">
    <property type="component" value="Unassembled WGS sequence"/>
</dbReference>
<dbReference type="EMBL" id="SWLB01000006">
    <property type="protein sequence ID" value="KAF3337460.1"/>
    <property type="molecule type" value="Genomic_DNA"/>
</dbReference>
<dbReference type="OrthoDB" id="1432093at2759"/>
<dbReference type="InterPro" id="IPR012337">
    <property type="entry name" value="RNaseH-like_sf"/>
</dbReference>
<dbReference type="AlphaFoldDB" id="A0A833QXF9"/>
<dbReference type="GO" id="GO:0000175">
    <property type="term" value="F:3'-5'-RNA exonuclease activity"/>
    <property type="evidence" value="ECO:0007669"/>
    <property type="project" value="TreeGrafter"/>
</dbReference>
<dbReference type="InterPro" id="IPR006941">
    <property type="entry name" value="RNase_CAF1"/>
</dbReference>
<evidence type="ECO:0000256" key="1">
    <source>
        <dbReference type="ARBA" id="ARBA00001968"/>
    </source>
</evidence>
<dbReference type="Gene3D" id="3.30.420.10">
    <property type="entry name" value="Ribonuclease H-like superfamily/Ribonuclease H"/>
    <property type="match status" value="2"/>
</dbReference>
<evidence type="ECO:0000256" key="2">
    <source>
        <dbReference type="ARBA" id="ARBA00008372"/>
    </source>
</evidence>
<dbReference type="PANTHER" id="PTHR15092:SF42">
    <property type="entry name" value="POLY(A)-SPECIFIC RIBONUCLEASE PARN-LIKE"/>
    <property type="match status" value="1"/>
</dbReference>
<reference evidence="3" key="1">
    <citation type="submission" date="2020-01" db="EMBL/GenBank/DDBJ databases">
        <title>Genome sequence of Kobresia littledalei, the first chromosome-level genome in the family Cyperaceae.</title>
        <authorList>
            <person name="Qu G."/>
        </authorList>
    </citation>
    <scope>NUCLEOTIDE SEQUENCE</scope>
    <source>
        <strain evidence="3">C.B.Clarke</strain>
        <tissue evidence="3">Leaf</tissue>
    </source>
</reference>
<dbReference type="Pfam" id="PF04857">
    <property type="entry name" value="CAF1"/>
    <property type="match status" value="1"/>
</dbReference>
<comment type="cofactor">
    <cofactor evidence="1">
        <name>a divalent metal cation</name>
        <dbReference type="ChEBI" id="CHEBI:60240"/>
    </cofactor>
</comment>
<dbReference type="InterPro" id="IPR051181">
    <property type="entry name" value="CAF1_poly(A)_ribonucleases"/>
</dbReference>
<proteinExistence type="inferred from homology"/>
<protein>
    <submittedName>
        <fullName evidence="3">Poly(A)-specific ribonuclease PARN-like protein</fullName>
    </submittedName>
</protein>
<comment type="caution">
    <text evidence="3">The sequence shown here is derived from an EMBL/GenBank/DDBJ whole genome shotgun (WGS) entry which is preliminary data.</text>
</comment>
<evidence type="ECO:0000313" key="4">
    <source>
        <dbReference type="Proteomes" id="UP000623129"/>
    </source>
</evidence>
<organism evidence="3 4">
    <name type="scientific">Carex littledalei</name>
    <dbReference type="NCBI Taxonomy" id="544730"/>
    <lineage>
        <taxon>Eukaryota</taxon>
        <taxon>Viridiplantae</taxon>
        <taxon>Streptophyta</taxon>
        <taxon>Embryophyta</taxon>
        <taxon>Tracheophyta</taxon>
        <taxon>Spermatophyta</taxon>
        <taxon>Magnoliopsida</taxon>
        <taxon>Liliopsida</taxon>
        <taxon>Poales</taxon>
        <taxon>Cyperaceae</taxon>
        <taxon>Cyperoideae</taxon>
        <taxon>Cariceae</taxon>
        <taxon>Carex</taxon>
        <taxon>Carex subgen. Euthyceras</taxon>
    </lineage>
</organism>
<dbReference type="GO" id="GO:0003723">
    <property type="term" value="F:RNA binding"/>
    <property type="evidence" value="ECO:0007669"/>
    <property type="project" value="TreeGrafter"/>
</dbReference>
<dbReference type="PANTHER" id="PTHR15092">
    <property type="entry name" value="POLY A -SPECIFIC RIBONUCLEASE/TARGET OF EGR1, MEMBER 1"/>
    <property type="match status" value="1"/>
</dbReference>
<keyword evidence="4" id="KW-1185">Reference proteome</keyword>
<gene>
    <name evidence="3" type="ORF">FCM35_KLT18047</name>
</gene>
<dbReference type="SUPFAM" id="SSF53098">
    <property type="entry name" value="Ribonuclease H-like"/>
    <property type="match status" value="1"/>
</dbReference>
<name>A0A833QXF9_9POAL</name>
<dbReference type="InterPro" id="IPR036397">
    <property type="entry name" value="RNaseH_sf"/>
</dbReference>
<evidence type="ECO:0000313" key="3">
    <source>
        <dbReference type="EMBL" id="KAF3337460.1"/>
    </source>
</evidence>
<accession>A0A833QXF9</accession>
<sequence>MSSHTAIKQVTKSNFTPSLIRELKSHIDCCDFISLSSIKTASATSASPWQRRLLPFDTAETAYLKAKLTAESFQLLNVSICPFRVEGSKVVAFPYNFHIFPREEVKMGLPSHSFSCQASYLESLAREGFDFNLCIYKGISYLSRVQESLARQTNPTPLDFRIYSKSSKSFADSLFIEGIKSRIQYWRKTCLASDESPHGKTSNSLKMLILGTQTYGKRPCMTIDVCSEHQVNLVFQTIHGISDSLVPLRVHDKGVIARSVQVVLTSSEEDKSALLSDIQRAEEEQNFKLRGFREVIDLISSSQKPIVSYNCLNDFTFIHEKFIAPLPPSMHEFACSLKMVFPEILDLGHLMKEIGPLKNAKNVSSAFSYLNRQLFLPIKLEVPFQGDKDAEKKNQGRNVLKITSLFAQISQLLKFNPIEGHTNIFHPISRMELDAVSHQDDTINHATKQEEIAKWSTHNLVFIWGFNSTSSSNLKNQLKSYHPKFNEDFNLKIVDRNCAVAAFKRQGAVVELLKEVEAGSSSIENMLSDGVRIAGFGAYKKICEIGLWDGELADSLQTVMLSEHNKMHVSVENNTSEIYWDSKFMLDPNEYLEI</sequence>
<comment type="similarity">
    <text evidence="2">Belongs to the CAF1 family.</text>
</comment>